<dbReference type="Proteomes" id="UP001152607">
    <property type="component" value="Unassembled WGS sequence"/>
</dbReference>
<sequence length="61" mass="7099">MLLGDSRLRTWVKTRDKTCMTRIMSSMCQRNNILKSDYKYPPELCLAQELGIPEVPRIAVK</sequence>
<proteinExistence type="predicted"/>
<dbReference type="AlphaFoldDB" id="A0A9W4UFQ8"/>
<reference evidence="1" key="1">
    <citation type="submission" date="2023-01" db="EMBL/GenBank/DDBJ databases">
        <authorList>
            <person name="Van Ghelder C."/>
            <person name="Rancurel C."/>
        </authorList>
    </citation>
    <scope>NUCLEOTIDE SEQUENCE</scope>
    <source>
        <strain evidence="1">CNCM I-4278</strain>
    </source>
</reference>
<gene>
    <name evidence="1" type="ORF">PDIGIT_LOCUS8192</name>
</gene>
<dbReference type="EMBL" id="CAOQHR010000005">
    <property type="protein sequence ID" value="CAI6335115.1"/>
    <property type="molecule type" value="Genomic_DNA"/>
</dbReference>
<organism evidence="1 2">
    <name type="scientific">Periconia digitata</name>
    <dbReference type="NCBI Taxonomy" id="1303443"/>
    <lineage>
        <taxon>Eukaryota</taxon>
        <taxon>Fungi</taxon>
        <taxon>Dikarya</taxon>
        <taxon>Ascomycota</taxon>
        <taxon>Pezizomycotina</taxon>
        <taxon>Dothideomycetes</taxon>
        <taxon>Pleosporomycetidae</taxon>
        <taxon>Pleosporales</taxon>
        <taxon>Massarineae</taxon>
        <taxon>Periconiaceae</taxon>
        <taxon>Periconia</taxon>
    </lineage>
</organism>
<name>A0A9W4UFQ8_9PLEO</name>
<evidence type="ECO:0000313" key="2">
    <source>
        <dbReference type="Proteomes" id="UP001152607"/>
    </source>
</evidence>
<accession>A0A9W4UFQ8</accession>
<keyword evidence="2" id="KW-1185">Reference proteome</keyword>
<evidence type="ECO:0000313" key="1">
    <source>
        <dbReference type="EMBL" id="CAI6335115.1"/>
    </source>
</evidence>
<comment type="caution">
    <text evidence="1">The sequence shown here is derived from an EMBL/GenBank/DDBJ whole genome shotgun (WGS) entry which is preliminary data.</text>
</comment>
<protein>
    <submittedName>
        <fullName evidence="1">Uncharacterized protein</fullName>
    </submittedName>
</protein>